<dbReference type="InterPro" id="IPR026464">
    <property type="entry name" value="NosD_copper_fam"/>
</dbReference>
<reference evidence="2" key="1">
    <citation type="submission" date="2016-10" db="EMBL/GenBank/DDBJ databases">
        <title>Sequence of Gallionella enrichment culture.</title>
        <authorList>
            <person name="Poehlein A."/>
            <person name="Muehling M."/>
            <person name="Daniel R."/>
        </authorList>
    </citation>
    <scope>NUCLEOTIDE SEQUENCE</scope>
</reference>
<dbReference type="Gene3D" id="2.160.20.10">
    <property type="entry name" value="Single-stranded right-handed beta-helix, Pectin lyase-like"/>
    <property type="match status" value="2"/>
</dbReference>
<dbReference type="InterPro" id="IPR006633">
    <property type="entry name" value="Carb-bd_sugar_hydrolysis-dom"/>
</dbReference>
<feature type="domain" description="Carbohydrate-binding/sugar hydrolysis" evidence="1">
    <location>
        <begin position="199"/>
        <end position="376"/>
    </location>
</feature>
<protein>
    <submittedName>
        <fullName evidence="2">Periplasmic copper-binding protein (NosD)</fullName>
    </submittedName>
</protein>
<dbReference type="InterPro" id="IPR006626">
    <property type="entry name" value="PbH1"/>
</dbReference>
<dbReference type="PROSITE" id="PS51257">
    <property type="entry name" value="PROKAR_LIPOPROTEIN"/>
    <property type="match status" value="1"/>
</dbReference>
<dbReference type="InterPro" id="IPR012334">
    <property type="entry name" value="Pectin_lyas_fold"/>
</dbReference>
<proteinExistence type="predicted"/>
<dbReference type="EMBL" id="MLJW01000189">
    <property type="protein sequence ID" value="OIQ94286.1"/>
    <property type="molecule type" value="Genomic_DNA"/>
</dbReference>
<sequence>MIRTTVRLAAGLAATLALALGGSTACSGRAAAAVPDPLIAQVARAAPGATLVVPAGVHHVHLVLTRPLTLTGAAGAVLDGDGSGSVLRIVAAHVTVSHLAVRNSGRDLTAMDAGIFVEQTARGVRILDNDISESLFGMWLNGPPDALVQDNRVRGFADLPTVHRGDGIHLWNVHSSTVAGNTVSFSRDGIYVYVSNHDRISGNHVSDVRYGVHYMYSNDNVLDGNHTTRTRGGYALMQSERLLIENNVSDRDSNYGLLMNFILHSTIRGNRVTRVAPEQGYVVGGNAVSGGDGKGLFAYNCVHNTITGNLFADNGIGVHLTAGSTDNRFYGNAFVNNHVQVRYGNTRQEEWSWQGRGNYWSGYLGWDLNGDGIGDVPFVPNDAMDRLLWIYPNVRLLMNSPAVATLRWVQALFPVFDMPHVQDSHPLMTSPFSASAGSP</sequence>
<feature type="domain" description="Carbohydrate-binding/sugar hydrolysis" evidence="1">
    <location>
        <begin position="45"/>
        <end position="193"/>
    </location>
</feature>
<name>A0A1J5RDW4_9ZZZZ</name>
<dbReference type="InterPro" id="IPR007742">
    <property type="entry name" value="NosD_dom"/>
</dbReference>
<evidence type="ECO:0000259" key="1">
    <source>
        <dbReference type="SMART" id="SM00722"/>
    </source>
</evidence>
<dbReference type="SMART" id="SM00710">
    <property type="entry name" value="PbH1"/>
    <property type="match status" value="10"/>
</dbReference>
<comment type="caution">
    <text evidence="2">The sequence shown here is derived from an EMBL/GenBank/DDBJ whole genome shotgun (WGS) entry which is preliminary data.</text>
</comment>
<accession>A0A1J5RDW4</accession>
<dbReference type="NCBIfam" id="TIGR04247">
    <property type="entry name" value="NosD_copper_fam"/>
    <property type="match status" value="1"/>
</dbReference>
<dbReference type="InterPro" id="IPR011050">
    <property type="entry name" value="Pectin_lyase_fold/virulence"/>
</dbReference>
<gene>
    <name evidence="2" type="ORF">GALL_237160</name>
</gene>
<dbReference type="InterPro" id="IPR022441">
    <property type="entry name" value="Para_beta_helix_rpt-2"/>
</dbReference>
<dbReference type="Pfam" id="PF05048">
    <property type="entry name" value="NosD"/>
    <property type="match status" value="1"/>
</dbReference>
<evidence type="ECO:0000313" key="2">
    <source>
        <dbReference type="EMBL" id="OIQ94286.1"/>
    </source>
</evidence>
<dbReference type="SMART" id="SM00722">
    <property type="entry name" value="CASH"/>
    <property type="match status" value="2"/>
</dbReference>
<dbReference type="SUPFAM" id="SSF51126">
    <property type="entry name" value="Pectin lyase-like"/>
    <property type="match status" value="1"/>
</dbReference>
<organism evidence="2">
    <name type="scientific">mine drainage metagenome</name>
    <dbReference type="NCBI Taxonomy" id="410659"/>
    <lineage>
        <taxon>unclassified sequences</taxon>
        <taxon>metagenomes</taxon>
        <taxon>ecological metagenomes</taxon>
    </lineage>
</organism>
<dbReference type="NCBIfam" id="TIGR03804">
    <property type="entry name" value="para_beta_helix"/>
    <property type="match status" value="3"/>
</dbReference>
<dbReference type="AlphaFoldDB" id="A0A1J5RDW4"/>